<keyword evidence="5" id="KW-0028">Amino-acid biosynthesis</keyword>
<dbReference type="InterPro" id="IPR013785">
    <property type="entry name" value="Aldolase_TIM"/>
</dbReference>
<evidence type="ECO:0000256" key="3">
    <source>
        <dbReference type="ARBA" id="ARBA00012973"/>
    </source>
</evidence>
<comment type="caution">
    <text evidence="11">The sequence shown here is derived from an EMBL/GenBank/DDBJ whole genome shotgun (WGS) entry which is preliminary data.</text>
</comment>
<keyword evidence="6 9" id="KW-0808">Transferase</keyword>
<sequence length="395" mass="42586">MSTEPRRLRVFDSTLRDGEQAPGNAMSPEQKLEVALAIESLGVDTIEAGFPSSSPSDFKATQLISQALTTAKVATLNRATIDDINAAAESGGVENHQIQIMVTGSDVHLEHKRGITRAEGLREVSDSFRYARSLGFTDISLGVEDASRGTDDLLRPLIDVAVQEGAGTIIVADTTGCMLPAEFGDLIGRIRSWIPPSVIISTHCHHDFGLSLANALAGVEAGADEVQATLAGIGERAGNTPLEELAAVLVYKHEQLNVSTTLRTEGLFEAFQLLCETIDLQAPRNKAIFGTNAFATQAGIHQAGMLRNPITYEYAEPARFGRRRTILIGRHSGRNVIRNLFDEIGAPVDDVLVEELYEEYIAGRVGGDCIDRDVVRAIIGRRLADKQLATTGGER</sequence>
<evidence type="ECO:0000256" key="6">
    <source>
        <dbReference type="ARBA" id="ARBA00022679"/>
    </source>
</evidence>
<dbReference type="PANTHER" id="PTHR10277:SF9">
    <property type="entry name" value="2-ISOPROPYLMALATE SYNTHASE 1, CHLOROPLASTIC-RELATED"/>
    <property type="match status" value="1"/>
</dbReference>
<evidence type="ECO:0000256" key="5">
    <source>
        <dbReference type="ARBA" id="ARBA00022605"/>
    </source>
</evidence>
<evidence type="ECO:0000256" key="4">
    <source>
        <dbReference type="ARBA" id="ARBA00022430"/>
    </source>
</evidence>
<dbReference type="InterPro" id="IPR054691">
    <property type="entry name" value="LeuA/HCS_post-cat"/>
</dbReference>
<evidence type="ECO:0000256" key="8">
    <source>
        <dbReference type="ARBA" id="ARBA00023304"/>
    </source>
</evidence>
<dbReference type="InterPro" id="IPR002034">
    <property type="entry name" value="AIPM/Hcit_synth_CS"/>
</dbReference>
<dbReference type="InterPro" id="IPR050073">
    <property type="entry name" value="2-IPM_HCS-like"/>
</dbReference>
<evidence type="ECO:0000313" key="11">
    <source>
        <dbReference type="EMBL" id="MBM0274444.1"/>
    </source>
</evidence>
<dbReference type="InterPro" id="IPR000891">
    <property type="entry name" value="PYR_CT"/>
</dbReference>
<dbReference type="SUPFAM" id="SSF51569">
    <property type="entry name" value="Aldolase"/>
    <property type="match status" value="1"/>
</dbReference>
<accession>A0ABS1YAL5</accession>
<dbReference type="EC" id="2.3.3.13" evidence="3"/>
<keyword evidence="7" id="KW-0464">Manganese</keyword>
<evidence type="ECO:0000256" key="2">
    <source>
        <dbReference type="ARBA" id="ARBA00009396"/>
    </source>
</evidence>
<protein>
    <recommendedName>
        <fullName evidence="3">2-isopropylmalate synthase</fullName>
        <ecNumber evidence="3">2.3.3.13</ecNumber>
    </recommendedName>
</protein>
<keyword evidence="12" id="KW-1185">Reference proteome</keyword>
<evidence type="ECO:0000259" key="10">
    <source>
        <dbReference type="PROSITE" id="PS50991"/>
    </source>
</evidence>
<evidence type="ECO:0000256" key="1">
    <source>
        <dbReference type="ARBA" id="ARBA00004689"/>
    </source>
</evidence>
<reference evidence="11 12" key="1">
    <citation type="submission" date="2021-01" db="EMBL/GenBank/DDBJ databases">
        <title>Draft genome sequence of Micromonospora sp. strain STR1s_6.</title>
        <authorList>
            <person name="Karlyshev A."/>
            <person name="Jawad R."/>
        </authorList>
    </citation>
    <scope>NUCLEOTIDE SEQUENCE [LARGE SCALE GENOMIC DNA]</scope>
    <source>
        <strain evidence="11 12">STR1S-6</strain>
    </source>
</reference>
<dbReference type="Pfam" id="PF22617">
    <property type="entry name" value="HCS_D2"/>
    <property type="match status" value="1"/>
</dbReference>
<evidence type="ECO:0000256" key="9">
    <source>
        <dbReference type="RuleBase" id="RU003523"/>
    </source>
</evidence>
<evidence type="ECO:0000313" key="12">
    <source>
        <dbReference type="Proteomes" id="UP000622245"/>
    </source>
</evidence>
<dbReference type="PROSITE" id="PS00815">
    <property type="entry name" value="AIPM_HOMOCIT_SYNTH_1"/>
    <property type="match status" value="1"/>
</dbReference>
<dbReference type="Proteomes" id="UP000622245">
    <property type="component" value="Unassembled WGS sequence"/>
</dbReference>
<dbReference type="Pfam" id="PF00682">
    <property type="entry name" value="HMGL-like"/>
    <property type="match status" value="1"/>
</dbReference>
<dbReference type="Gene3D" id="3.20.20.70">
    <property type="entry name" value="Aldolase class I"/>
    <property type="match status" value="1"/>
</dbReference>
<keyword evidence="8" id="KW-0100">Branched-chain amino acid biosynthesis</keyword>
<name>A0ABS1YAL5_9ACTN</name>
<proteinExistence type="inferred from homology"/>
<dbReference type="EMBL" id="JAEVHL010000006">
    <property type="protein sequence ID" value="MBM0274444.1"/>
    <property type="molecule type" value="Genomic_DNA"/>
</dbReference>
<comment type="similarity">
    <text evidence="2">Belongs to the alpha-IPM synthase/homocitrate synthase family. LeuA type 1 subfamily.</text>
</comment>
<evidence type="ECO:0000256" key="7">
    <source>
        <dbReference type="ARBA" id="ARBA00023211"/>
    </source>
</evidence>
<feature type="domain" description="Pyruvate carboxyltransferase" evidence="10">
    <location>
        <begin position="8"/>
        <end position="268"/>
    </location>
</feature>
<dbReference type="Gene3D" id="1.10.238.260">
    <property type="match status" value="1"/>
</dbReference>
<dbReference type="PANTHER" id="PTHR10277">
    <property type="entry name" value="HOMOCITRATE SYNTHASE-RELATED"/>
    <property type="match status" value="1"/>
</dbReference>
<dbReference type="PROSITE" id="PS50991">
    <property type="entry name" value="PYR_CT"/>
    <property type="match status" value="1"/>
</dbReference>
<keyword evidence="11" id="KW-0670">Pyruvate</keyword>
<comment type="pathway">
    <text evidence="1">Amino-acid biosynthesis; L-leucine biosynthesis; L-leucine from 3-methyl-2-oxobutanoate: step 1/4.</text>
</comment>
<gene>
    <name evidence="11" type="ORF">JM949_02675</name>
</gene>
<organism evidence="11 12">
    <name type="scientific">Micromonospora tarensis</name>
    <dbReference type="NCBI Taxonomy" id="2806100"/>
    <lineage>
        <taxon>Bacteria</taxon>
        <taxon>Bacillati</taxon>
        <taxon>Actinomycetota</taxon>
        <taxon>Actinomycetes</taxon>
        <taxon>Micromonosporales</taxon>
        <taxon>Micromonosporaceae</taxon>
        <taxon>Micromonospora</taxon>
    </lineage>
</organism>
<keyword evidence="4" id="KW-0432">Leucine biosynthesis</keyword>